<evidence type="ECO:0000256" key="7">
    <source>
        <dbReference type="SAM" id="MobiDB-lite"/>
    </source>
</evidence>
<keyword evidence="3" id="KW-0805">Transcription regulation</keyword>
<organism evidence="9 10">
    <name type="scientific">Polychaeton citri CBS 116435</name>
    <dbReference type="NCBI Taxonomy" id="1314669"/>
    <lineage>
        <taxon>Eukaryota</taxon>
        <taxon>Fungi</taxon>
        <taxon>Dikarya</taxon>
        <taxon>Ascomycota</taxon>
        <taxon>Pezizomycotina</taxon>
        <taxon>Dothideomycetes</taxon>
        <taxon>Dothideomycetidae</taxon>
        <taxon>Capnodiales</taxon>
        <taxon>Capnodiaceae</taxon>
        <taxon>Polychaeton</taxon>
    </lineage>
</organism>
<evidence type="ECO:0000256" key="6">
    <source>
        <dbReference type="ARBA" id="ARBA00023242"/>
    </source>
</evidence>
<dbReference type="OrthoDB" id="2505440at2759"/>
<keyword evidence="4" id="KW-0238">DNA-binding</keyword>
<reference evidence="9" key="1">
    <citation type="journal article" date="2020" name="Stud. Mycol.">
        <title>101 Dothideomycetes genomes: a test case for predicting lifestyles and emergence of pathogens.</title>
        <authorList>
            <person name="Haridas S."/>
            <person name="Albert R."/>
            <person name="Binder M."/>
            <person name="Bloem J."/>
            <person name="Labutti K."/>
            <person name="Salamov A."/>
            <person name="Andreopoulos B."/>
            <person name="Baker S."/>
            <person name="Barry K."/>
            <person name="Bills G."/>
            <person name="Bluhm B."/>
            <person name="Cannon C."/>
            <person name="Castanera R."/>
            <person name="Culley D."/>
            <person name="Daum C."/>
            <person name="Ezra D."/>
            <person name="Gonzalez J."/>
            <person name="Henrissat B."/>
            <person name="Kuo A."/>
            <person name="Liang C."/>
            <person name="Lipzen A."/>
            <person name="Lutzoni F."/>
            <person name="Magnuson J."/>
            <person name="Mondo S."/>
            <person name="Nolan M."/>
            <person name="Ohm R."/>
            <person name="Pangilinan J."/>
            <person name="Park H.-J."/>
            <person name="Ramirez L."/>
            <person name="Alfaro M."/>
            <person name="Sun H."/>
            <person name="Tritt A."/>
            <person name="Yoshinaga Y."/>
            <person name="Zwiers L.-H."/>
            <person name="Turgeon B."/>
            <person name="Goodwin S."/>
            <person name="Spatafora J."/>
            <person name="Crous P."/>
            <person name="Grigoriev I."/>
        </authorList>
    </citation>
    <scope>NUCLEOTIDE SEQUENCE</scope>
    <source>
        <strain evidence="9">CBS 116435</strain>
    </source>
</reference>
<evidence type="ECO:0000256" key="3">
    <source>
        <dbReference type="ARBA" id="ARBA00023015"/>
    </source>
</evidence>
<dbReference type="GO" id="GO:0003713">
    <property type="term" value="F:transcription coactivator activity"/>
    <property type="evidence" value="ECO:0007669"/>
    <property type="project" value="InterPro"/>
</dbReference>
<evidence type="ECO:0000259" key="8">
    <source>
        <dbReference type="Pfam" id="PF02229"/>
    </source>
</evidence>
<proteinExistence type="inferred from homology"/>
<evidence type="ECO:0000256" key="5">
    <source>
        <dbReference type="ARBA" id="ARBA00023163"/>
    </source>
</evidence>
<evidence type="ECO:0000256" key="4">
    <source>
        <dbReference type="ARBA" id="ARBA00023125"/>
    </source>
</evidence>
<gene>
    <name evidence="9" type="ORF">K431DRAFT_156554</name>
</gene>
<dbReference type="InterPro" id="IPR003173">
    <property type="entry name" value="PC4_C"/>
</dbReference>
<accession>A0A9P4QG97</accession>
<keyword evidence="5" id="KW-0804">Transcription</keyword>
<dbReference type="GO" id="GO:0060261">
    <property type="term" value="P:positive regulation of transcription initiation by RNA polymerase II"/>
    <property type="evidence" value="ECO:0007669"/>
    <property type="project" value="InterPro"/>
</dbReference>
<feature type="region of interest" description="Disordered" evidence="7">
    <location>
        <begin position="1"/>
        <end position="48"/>
    </location>
</feature>
<dbReference type="InterPro" id="IPR009044">
    <property type="entry name" value="ssDNA-bd_transcriptional_reg"/>
</dbReference>
<evidence type="ECO:0000256" key="2">
    <source>
        <dbReference type="ARBA" id="ARBA00009001"/>
    </source>
</evidence>
<evidence type="ECO:0000256" key="1">
    <source>
        <dbReference type="ARBA" id="ARBA00004123"/>
    </source>
</evidence>
<name>A0A9P4QG97_9PEZI</name>
<dbReference type="EMBL" id="MU003772">
    <property type="protein sequence ID" value="KAF2724346.1"/>
    <property type="molecule type" value="Genomic_DNA"/>
</dbReference>
<keyword evidence="10" id="KW-1185">Reference proteome</keyword>
<dbReference type="PANTHER" id="PTHR13215">
    <property type="entry name" value="RNA POLYMERASE II TRANSCRIPTIONAL COACTIVATOR"/>
    <property type="match status" value="1"/>
</dbReference>
<dbReference type="AlphaFoldDB" id="A0A9P4QG97"/>
<comment type="caution">
    <text evidence="9">The sequence shown here is derived from an EMBL/GenBank/DDBJ whole genome shotgun (WGS) entry which is preliminary data.</text>
</comment>
<feature type="domain" description="Transcriptional coactivator p15 (PC4) C-terminal" evidence="8">
    <location>
        <begin position="47"/>
        <end position="97"/>
    </location>
</feature>
<dbReference type="Proteomes" id="UP000799441">
    <property type="component" value="Unassembled WGS sequence"/>
</dbReference>
<comment type="similarity">
    <text evidence="2">Belongs to the transcriptional coactivator PC4 family.</text>
</comment>
<evidence type="ECO:0000313" key="10">
    <source>
        <dbReference type="Proteomes" id="UP000799441"/>
    </source>
</evidence>
<dbReference type="SUPFAM" id="SSF54447">
    <property type="entry name" value="ssDNA-binding transcriptional regulator domain"/>
    <property type="match status" value="1"/>
</dbReference>
<dbReference type="Gene3D" id="2.30.31.10">
    <property type="entry name" value="Transcriptional Coactivator Pc4, Chain A"/>
    <property type="match status" value="1"/>
</dbReference>
<feature type="region of interest" description="Disordered" evidence="7">
    <location>
        <begin position="107"/>
        <end position="161"/>
    </location>
</feature>
<comment type="subcellular location">
    <subcellularLocation>
        <location evidence="1">Nucleus</location>
    </subcellularLocation>
</comment>
<protein>
    <submittedName>
        <fullName evidence="9">PC4-domain-containing protein</fullName>
    </submittedName>
</protein>
<dbReference type="GO" id="GO:0005634">
    <property type="term" value="C:nucleus"/>
    <property type="evidence" value="ECO:0007669"/>
    <property type="project" value="UniProtKB-SubCell"/>
</dbReference>
<evidence type="ECO:0000313" key="9">
    <source>
        <dbReference type="EMBL" id="KAF2724346.1"/>
    </source>
</evidence>
<sequence length="161" mass="17597">MPKGSTKKRVADDYESDDGFVEDAPKSKKTKNVSGGGQVDDEGNPYWELSRQRRVQVTEFRGAAMVNIREFYEKDGKSLPGKKGIALSVDQYATLLQLLPEIEKALEDKGKTVPRPNYSDAATANNKDDEENEASDSDAGVARAGGNSKANYEGTSEEDDE</sequence>
<dbReference type="Pfam" id="PF02229">
    <property type="entry name" value="PC4"/>
    <property type="match status" value="1"/>
</dbReference>
<dbReference type="InterPro" id="IPR045125">
    <property type="entry name" value="Sub1/Tcp4-like"/>
</dbReference>
<keyword evidence="6" id="KW-0539">Nucleus</keyword>
<dbReference type="GO" id="GO:0003677">
    <property type="term" value="F:DNA binding"/>
    <property type="evidence" value="ECO:0007669"/>
    <property type="project" value="UniProtKB-KW"/>
</dbReference>